<comment type="caution">
    <text evidence="18">The sequence shown here is derived from an EMBL/GenBank/DDBJ whole genome shotgun (WGS) entry which is preliminary data.</text>
</comment>
<accession>A0A840RNA8</accession>
<evidence type="ECO:0000256" key="3">
    <source>
        <dbReference type="ARBA" id="ARBA00011700"/>
    </source>
</evidence>
<evidence type="ECO:0000256" key="6">
    <source>
        <dbReference type="ARBA" id="ARBA00022475"/>
    </source>
</evidence>
<keyword evidence="19" id="KW-1185">Reference proteome</keyword>
<keyword evidence="11 17" id="KW-0472">Membrane</keyword>
<dbReference type="InterPro" id="IPR005171">
    <property type="entry name" value="Cyt_c_oxidase_su4_prok"/>
</dbReference>
<evidence type="ECO:0000256" key="15">
    <source>
        <dbReference type="ARBA" id="ARBA00031887"/>
    </source>
</evidence>
<evidence type="ECO:0000256" key="8">
    <source>
        <dbReference type="ARBA" id="ARBA00022982"/>
    </source>
</evidence>
<feature type="transmembrane region" description="Helical" evidence="17">
    <location>
        <begin position="84"/>
        <end position="105"/>
    </location>
</feature>
<evidence type="ECO:0000256" key="11">
    <source>
        <dbReference type="ARBA" id="ARBA00023136"/>
    </source>
</evidence>
<proteinExistence type="inferred from homology"/>
<comment type="subcellular location">
    <subcellularLocation>
        <location evidence="1">Cell membrane</location>
        <topology evidence="1">Multi-pass membrane protein</topology>
    </subcellularLocation>
</comment>
<evidence type="ECO:0000256" key="5">
    <source>
        <dbReference type="ARBA" id="ARBA00022448"/>
    </source>
</evidence>
<evidence type="ECO:0000256" key="4">
    <source>
        <dbReference type="ARBA" id="ARBA00014689"/>
    </source>
</evidence>
<evidence type="ECO:0000256" key="16">
    <source>
        <dbReference type="ARBA" id="ARBA00032185"/>
    </source>
</evidence>
<dbReference type="InterPro" id="IPR014210">
    <property type="entry name" value="Cyt_o_ubiqinol_oxidase_su4"/>
</dbReference>
<dbReference type="Proteomes" id="UP000543030">
    <property type="component" value="Unassembled WGS sequence"/>
</dbReference>
<dbReference type="GO" id="GO:0019646">
    <property type="term" value="P:aerobic electron transport chain"/>
    <property type="evidence" value="ECO:0007669"/>
    <property type="project" value="TreeGrafter"/>
</dbReference>
<comment type="similarity">
    <text evidence="2">Belongs to the cytochrome c oxidase bacterial subunit 4 family.</text>
</comment>
<evidence type="ECO:0000313" key="18">
    <source>
        <dbReference type="EMBL" id="MBB5193672.1"/>
    </source>
</evidence>
<dbReference type="Pfam" id="PF03626">
    <property type="entry name" value="COX4_pro"/>
    <property type="match status" value="1"/>
</dbReference>
<evidence type="ECO:0000256" key="2">
    <source>
        <dbReference type="ARBA" id="ARBA00008079"/>
    </source>
</evidence>
<keyword evidence="7 17" id="KW-0812">Transmembrane</keyword>
<dbReference type="RefSeq" id="WP_184103585.1">
    <property type="nucleotide sequence ID" value="NZ_JACHHN010000013.1"/>
</dbReference>
<evidence type="ECO:0000256" key="14">
    <source>
        <dbReference type="ARBA" id="ARBA00030211"/>
    </source>
</evidence>
<evidence type="ECO:0000256" key="17">
    <source>
        <dbReference type="SAM" id="Phobius"/>
    </source>
</evidence>
<dbReference type="NCBIfam" id="TIGR02847">
    <property type="entry name" value="CyoD"/>
    <property type="match status" value="1"/>
</dbReference>
<dbReference type="GO" id="GO:0009319">
    <property type="term" value="C:cytochrome o ubiquinol oxidase complex"/>
    <property type="evidence" value="ECO:0007669"/>
    <property type="project" value="TreeGrafter"/>
</dbReference>
<feature type="transmembrane region" description="Helical" evidence="17">
    <location>
        <begin position="21"/>
        <end position="41"/>
    </location>
</feature>
<dbReference type="AlphaFoldDB" id="A0A840RNA8"/>
<keyword evidence="8" id="KW-0249">Electron transport</keyword>
<comment type="function">
    <text evidence="12">Cytochrome bo(3) ubiquinol terminal oxidase is the component of the aerobic respiratory chain of E.coli that predominates when cells are grown at high aeration. Has proton pump activity across the membrane in addition to electron transfer, pumping 2 protons/electron.</text>
</comment>
<evidence type="ECO:0000256" key="1">
    <source>
        <dbReference type="ARBA" id="ARBA00004651"/>
    </source>
</evidence>
<dbReference type="GO" id="GO:0015990">
    <property type="term" value="P:electron transport coupled proton transport"/>
    <property type="evidence" value="ECO:0007669"/>
    <property type="project" value="InterPro"/>
</dbReference>
<keyword evidence="5" id="KW-0813">Transport</keyword>
<comment type="subunit">
    <text evidence="3">Heterooctamer of two A chains, two B chains, two C chains and two D chains.</text>
</comment>
<keyword evidence="6" id="KW-1003">Cell membrane</keyword>
<dbReference type="InterPro" id="IPR050968">
    <property type="entry name" value="Cytochrome_c_oxidase_bac_sub4"/>
</dbReference>
<evidence type="ECO:0000256" key="10">
    <source>
        <dbReference type="ARBA" id="ARBA00023002"/>
    </source>
</evidence>
<evidence type="ECO:0000256" key="9">
    <source>
        <dbReference type="ARBA" id="ARBA00022989"/>
    </source>
</evidence>
<organism evidence="18 19">
    <name type="scientific">Silvimonas terrae</name>
    <dbReference type="NCBI Taxonomy" id="300266"/>
    <lineage>
        <taxon>Bacteria</taxon>
        <taxon>Pseudomonadati</taxon>
        <taxon>Pseudomonadota</taxon>
        <taxon>Betaproteobacteria</taxon>
        <taxon>Neisseriales</taxon>
        <taxon>Chitinibacteraceae</taxon>
        <taxon>Silvimonas</taxon>
    </lineage>
</organism>
<dbReference type="EMBL" id="JACHHN010000013">
    <property type="protein sequence ID" value="MBB5193672.1"/>
    <property type="molecule type" value="Genomic_DNA"/>
</dbReference>
<feature type="transmembrane region" description="Helical" evidence="17">
    <location>
        <begin position="53"/>
        <end position="72"/>
    </location>
</feature>
<evidence type="ECO:0000256" key="12">
    <source>
        <dbReference type="ARBA" id="ARBA00025694"/>
    </source>
</evidence>
<reference evidence="18 19" key="1">
    <citation type="submission" date="2020-08" db="EMBL/GenBank/DDBJ databases">
        <title>Genomic Encyclopedia of Type Strains, Phase IV (KMG-IV): sequencing the most valuable type-strain genomes for metagenomic binning, comparative biology and taxonomic classification.</title>
        <authorList>
            <person name="Goeker M."/>
        </authorList>
    </citation>
    <scope>NUCLEOTIDE SEQUENCE [LARGE SCALE GENOMIC DNA]</scope>
    <source>
        <strain evidence="18 19">DSM 18233</strain>
    </source>
</reference>
<dbReference type="GO" id="GO:0009486">
    <property type="term" value="F:cytochrome bo3 ubiquinol oxidase activity"/>
    <property type="evidence" value="ECO:0007669"/>
    <property type="project" value="InterPro"/>
</dbReference>
<evidence type="ECO:0000256" key="13">
    <source>
        <dbReference type="ARBA" id="ARBA00030071"/>
    </source>
</evidence>
<dbReference type="GO" id="GO:0015078">
    <property type="term" value="F:proton transmembrane transporter activity"/>
    <property type="evidence" value="ECO:0007669"/>
    <property type="project" value="TreeGrafter"/>
</dbReference>
<keyword evidence="9 17" id="KW-1133">Transmembrane helix</keyword>
<evidence type="ECO:0000313" key="19">
    <source>
        <dbReference type="Proteomes" id="UP000543030"/>
    </source>
</evidence>
<gene>
    <name evidence="18" type="ORF">HNQ50_004432</name>
</gene>
<dbReference type="PANTHER" id="PTHR36835">
    <property type="entry name" value="CYTOCHROME BO(3) UBIQUINOL OXIDASE SUBUNIT 4"/>
    <property type="match status" value="1"/>
</dbReference>
<evidence type="ECO:0000256" key="7">
    <source>
        <dbReference type="ARBA" id="ARBA00022692"/>
    </source>
</evidence>
<dbReference type="GO" id="GO:0005886">
    <property type="term" value="C:plasma membrane"/>
    <property type="evidence" value="ECO:0007669"/>
    <property type="project" value="UniProtKB-SubCell"/>
</dbReference>
<dbReference type="PANTHER" id="PTHR36835:SF1">
    <property type="entry name" value="CYTOCHROME BO(3) UBIQUINOL OXIDASE SUBUNIT 4"/>
    <property type="match status" value="1"/>
</dbReference>
<protein>
    <recommendedName>
        <fullName evidence="4">Cytochrome bo(3) ubiquinol oxidase subunit 4</fullName>
    </recommendedName>
    <alternativeName>
        <fullName evidence="16">Cytochrome o ubiquinol oxidase subunit 4</fullName>
    </alternativeName>
    <alternativeName>
        <fullName evidence="13">Oxidase bo(3) subunit 4</fullName>
    </alternativeName>
    <alternativeName>
        <fullName evidence="14">Ubiquinol oxidase polypeptide IV</fullName>
    </alternativeName>
    <alternativeName>
        <fullName evidence="15">Ubiquinol oxidase subunit 4</fullName>
    </alternativeName>
</protein>
<keyword evidence="10" id="KW-0560">Oxidoreductase</keyword>
<name>A0A840RNA8_9NEIS</name>
<sequence>MQRIEGHDSHQHAAAADHGSYVDYLVGFVLSVILTVIPFWMVMSKSFSRQGTMIGIAVFAVAQVIVQLKYFLHLDFTKEGKINTLAFLFTALIIVMLVGLSIWIITTADALMMR</sequence>